<evidence type="ECO:0000313" key="2">
    <source>
        <dbReference type="EMBL" id="SHO80967.1"/>
    </source>
</evidence>
<name>A0A1W1EJF9_9ZZZZ</name>
<sequence>MNLEELKESIASKDGVLLYFWGDNCGVCETLRPKIKEAFSDNFPKIEQIYLNAKDNLEISSHFGVFSIPTMIVFLDGKEFARESRNVSISQMVGKIERPYNIMLG</sequence>
<reference evidence="2" key="1">
    <citation type="submission" date="2016-10" db="EMBL/GenBank/DDBJ databases">
        <authorList>
            <person name="de Groot N.N."/>
        </authorList>
    </citation>
    <scope>NUCLEOTIDE SEQUENCE</scope>
</reference>
<dbReference type="InterPro" id="IPR013766">
    <property type="entry name" value="Thioredoxin_domain"/>
</dbReference>
<evidence type="ECO:0000259" key="1">
    <source>
        <dbReference type="PROSITE" id="PS51352"/>
    </source>
</evidence>
<dbReference type="AlphaFoldDB" id="A0A1W1EJF9"/>
<dbReference type="Gene3D" id="3.40.30.10">
    <property type="entry name" value="Glutaredoxin"/>
    <property type="match status" value="1"/>
</dbReference>
<protein>
    <submittedName>
        <fullName evidence="2">Thioredoxin</fullName>
    </submittedName>
</protein>
<dbReference type="GO" id="GO:0005737">
    <property type="term" value="C:cytoplasm"/>
    <property type="evidence" value="ECO:0007669"/>
    <property type="project" value="TreeGrafter"/>
</dbReference>
<dbReference type="SUPFAM" id="SSF52833">
    <property type="entry name" value="Thioredoxin-like"/>
    <property type="match status" value="1"/>
</dbReference>
<dbReference type="PROSITE" id="PS51352">
    <property type="entry name" value="THIOREDOXIN_2"/>
    <property type="match status" value="1"/>
</dbReference>
<dbReference type="GO" id="GO:0015035">
    <property type="term" value="F:protein-disulfide reductase activity"/>
    <property type="evidence" value="ECO:0007669"/>
    <property type="project" value="TreeGrafter"/>
</dbReference>
<dbReference type="PANTHER" id="PTHR45663">
    <property type="entry name" value="GEO12009P1"/>
    <property type="match status" value="1"/>
</dbReference>
<feature type="domain" description="Thioredoxin" evidence="1">
    <location>
        <begin position="1"/>
        <end position="101"/>
    </location>
</feature>
<dbReference type="PANTHER" id="PTHR45663:SF11">
    <property type="entry name" value="GEO12009P1"/>
    <property type="match status" value="1"/>
</dbReference>
<accession>A0A1W1EJF9</accession>
<gene>
    <name evidence="2" type="ORF">MNB_SV-15-19</name>
</gene>
<proteinExistence type="predicted"/>
<organism evidence="2">
    <name type="scientific">hydrothermal vent metagenome</name>
    <dbReference type="NCBI Taxonomy" id="652676"/>
    <lineage>
        <taxon>unclassified sequences</taxon>
        <taxon>metagenomes</taxon>
        <taxon>ecological metagenomes</taxon>
    </lineage>
</organism>
<dbReference type="Pfam" id="PF00085">
    <property type="entry name" value="Thioredoxin"/>
    <property type="match status" value="1"/>
</dbReference>
<dbReference type="InterPro" id="IPR036249">
    <property type="entry name" value="Thioredoxin-like_sf"/>
</dbReference>
<dbReference type="EMBL" id="FRYL01000023">
    <property type="protein sequence ID" value="SHO80967.1"/>
    <property type="molecule type" value="Genomic_DNA"/>
</dbReference>
<dbReference type="CDD" id="cd02947">
    <property type="entry name" value="TRX_family"/>
    <property type="match status" value="1"/>
</dbReference>